<proteinExistence type="predicted"/>
<organism evidence="2 3">
    <name type="scientific">Oleiphilus messinensis</name>
    <dbReference type="NCBI Taxonomy" id="141451"/>
    <lineage>
        <taxon>Bacteria</taxon>
        <taxon>Pseudomonadati</taxon>
        <taxon>Pseudomonadota</taxon>
        <taxon>Gammaproteobacteria</taxon>
        <taxon>Oceanospirillales</taxon>
        <taxon>Oleiphilaceae</taxon>
        <taxon>Oleiphilus</taxon>
    </lineage>
</organism>
<reference evidence="2 3" key="1">
    <citation type="submission" date="2017-05" db="EMBL/GenBank/DDBJ databases">
        <title>Genomic insights into alkan degradation activity of Oleiphilus messinensis.</title>
        <authorList>
            <person name="Kozyavkin S.A."/>
            <person name="Slesarev A.I."/>
            <person name="Golyshin P.N."/>
            <person name="Korzhenkov A."/>
            <person name="Golyshina O.N."/>
            <person name="Toshchakov S.V."/>
        </authorList>
    </citation>
    <scope>NUCLEOTIDE SEQUENCE [LARGE SCALE GENOMIC DNA]</scope>
    <source>
        <strain evidence="2 3">ME102</strain>
    </source>
</reference>
<protein>
    <submittedName>
        <fullName evidence="2">Peptide synthetase</fullName>
    </submittedName>
</protein>
<sequence length="422" mass="47222">MTYSRKLSPIERYYISCDKRTFPFATPCLNQMTLEGRGNIDERAWADAVRVASQANPGSRVVLKGHLGFAKWVDSGKTAPFRVVNGGDWNGQSDVGAPFLNDPLPAREGPTCEVLLAKCTTRHYIIFRSHHGAMDGRGTQHFADDVFRVLRGQPPIGENNNLSDLELSETLTEARSELITDEVTAPTGTPKGNNAERIWLRRTVKGKFSKVLARVAISIANSTRRHSDTAVRFQLPVDMRARIDGLRSTANLSGGLVMGVNPDTTIEQWQHTIKDNLKHLREAQIPRFMKFVPVRLLCWISLAMMQRSNEKLAQKRMISGRYRTSGILSNLGLVPVDKYQGGGFITDSIFFIPPDFDTTAYFLTITGTREGVEFVLRMPRFLASEGRIEKALDDIEYDLQQSTRSTPDAQTKESSKKQLVTS</sequence>
<dbReference type="Gene3D" id="3.30.559.10">
    <property type="entry name" value="Chloramphenicol acetyltransferase-like domain"/>
    <property type="match status" value="1"/>
</dbReference>
<dbReference type="RefSeq" id="WP_087462318.1">
    <property type="nucleotide sequence ID" value="NZ_CP021425.1"/>
</dbReference>
<evidence type="ECO:0000256" key="1">
    <source>
        <dbReference type="SAM" id="MobiDB-lite"/>
    </source>
</evidence>
<evidence type="ECO:0000313" key="2">
    <source>
        <dbReference type="EMBL" id="ARU57421.1"/>
    </source>
</evidence>
<gene>
    <name evidence="2" type="ORF">OLMES_3383</name>
</gene>
<dbReference type="InterPro" id="IPR023213">
    <property type="entry name" value="CAT-like_dom_sf"/>
</dbReference>
<evidence type="ECO:0000313" key="3">
    <source>
        <dbReference type="Proteomes" id="UP000196027"/>
    </source>
</evidence>
<dbReference type="KEGG" id="ome:OLMES_3383"/>
<dbReference type="Proteomes" id="UP000196027">
    <property type="component" value="Chromosome"/>
</dbReference>
<dbReference type="EMBL" id="CP021425">
    <property type="protein sequence ID" value="ARU57421.1"/>
    <property type="molecule type" value="Genomic_DNA"/>
</dbReference>
<dbReference type="OrthoDB" id="2472181at2"/>
<name>A0A1Y0IAD2_9GAMM</name>
<accession>A0A1Y0IAD2</accession>
<dbReference type="AlphaFoldDB" id="A0A1Y0IAD2"/>
<feature type="region of interest" description="Disordered" evidence="1">
    <location>
        <begin position="399"/>
        <end position="422"/>
    </location>
</feature>
<keyword evidence="3" id="KW-1185">Reference proteome</keyword>
<feature type="compositionally biased region" description="Polar residues" evidence="1">
    <location>
        <begin position="399"/>
        <end position="409"/>
    </location>
</feature>
<dbReference type="SUPFAM" id="SSF52777">
    <property type="entry name" value="CoA-dependent acyltransferases"/>
    <property type="match status" value="1"/>
</dbReference>